<feature type="transmembrane region" description="Helical" evidence="4">
    <location>
        <begin position="134"/>
        <end position="159"/>
    </location>
</feature>
<dbReference type="InterPro" id="IPR000326">
    <property type="entry name" value="PAP2/HPO"/>
</dbReference>
<evidence type="ECO:0000313" key="6">
    <source>
        <dbReference type="EMBL" id="PWN56654.1"/>
    </source>
</evidence>
<feature type="transmembrane region" description="Helical" evidence="4">
    <location>
        <begin position="238"/>
        <end position="258"/>
    </location>
</feature>
<dbReference type="InterPro" id="IPR036938">
    <property type="entry name" value="PAP2/HPO_sf"/>
</dbReference>
<comment type="catalytic activity">
    <reaction evidence="3">
        <text>di-trans,octa-cis-undecaprenyl diphosphate + H2O = di-trans,octa-cis-undecaprenyl phosphate + phosphate + H(+)</text>
        <dbReference type="Rhea" id="RHEA:28094"/>
        <dbReference type="ChEBI" id="CHEBI:15377"/>
        <dbReference type="ChEBI" id="CHEBI:15378"/>
        <dbReference type="ChEBI" id="CHEBI:43474"/>
        <dbReference type="ChEBI" id="CHEBI:58405"/>
        <dbReference type="ChEBI" id="CHEBI:60392"/>
        <dbReference type="EC" id="3.6.1.27"/>
    </reaction>
</comment>
<evidence type="ECO:0000259" key="5">
    <source>
        <dbReference type="SMART" id="SM00014"/>
    </source>
</evidence>
<keyword evidence="4" id="KW-0812">Transmembrane</keyword>
<proteinExistence type="predicted"/>
<name>A0A363UMP3_9GAMM</name>
<keyword evidence="4" id="KW-1133">Transmembrane helix</keyword>
<evidence type="ECO:0000256" key="1">
    <source>
        <dbReference type="ARBA" id="ARBA00012374"/>
    </source>
</evidence>
<feature type="transmembrane region" description="Helical" evidence="4">
    <location>
        <begin position="264"/>
        <end position="285"/>
    </location>
</feature>
<dbReference type="CDD" id="cd03392">
    <property type="entry name" value="PAP2_like_2"/>
    <property type="match status" value="1"/>
</dbReference>
<feature type="transmembrane region" description="Helical" evidence="4">
    <location>
        <begin position="208"/>
        <end position="226"/>
    </location>
</feature>
<dbReference type="SMART" id="SM00014">
    <property type="entry name" value="acidPPc"/>
    <property type="match status" value="1"/>
</dbReference>
<dbReference type="Proteomes" id="UP000251800">
    <property type="component" value="Unassembled WGS sequence"/>
</dbReference>
<dbReference type="Pfam" id="PF01569">
    <property type="entry name" value="PAP2"/>
    <property type="match status" value="1"/>
</dbReference>
<dbReference type="AlphaFoldDB" id="A0A363UMP3"/>
<keyword evidence="7" id="KW-1185">Reference proteome</keyword>
<feature type="transmembrane region" description="Helical" evidence="4">
    <location>
        <begin position="166"/>
        <end position="188"/>
    </location>
</feature>
<dbReference type="GO" id="GO:0050380">
    <property type="term" value="F:undecaprenyl-diphosphatase activity"/>
    <property type="evidence" value="ECO:0007669"/>
    <property type="project" value="UniProtKB-EC"/>
</dbReference>
<evidence type="ECO:0000256" key="4">
    <source>
        <dbReference type="SAM" id="Phobius"/>
    </source>
</evidence>
<gene>
    <name evidence="6" type="ORF">DEH80_07530</name>
</gene>
<feature type="transmembrane region" description="Helical" evidence="4">
    <location>
        <begin position="85"/>
        <end position="103"/>
    </location>
</feature>
<dbReference type="EMBL" id="QEQK01000005">
    <property type="protein sequence ID" value="PWN56654.1"/>
    <property type="molecule type" value="Genomic_DNA"/>
</dbReference>
<keyword evidence="4" id="KW-0472">Membrane</keyword>
<dbReference type="OrthoDB" id="9780918at2"/>
<reference evidence="6 7" key="1">
    <citation type="submission" date="2018-05" db="EMBL/GenBank/DDBJ databases">
        <title>Abyssibacter profundi OUC007T gen. nov., sp. nov, a marine bacterium isolated from seawater of the Mariana Trench.</title>
        <authorList>
            <person name="Zhou S."/>
        </authorList>
    </citation>
    <scope>NUCLEOTIDE SEQUENCE [LARGE SCALE GENOMIC DNA]</scope>
    <source>
        <strain evidence="6 7">OUC007</strain>
    </source>
</reference>
<dbReference type="RefSeq" id="WP_109719848.1">
    <property type="nucleotide sequence ID" value="NZ_QEQK01000005.1"/>
</dbReference>
<comment type="caution">
    <text evidence="6">The sequence shown here is derived from an EMBL/GenBank/DDBJ whole genome shotgun (WGS) entry which is preliminary data.</text>
</comment>
<sequence>MSFGTPWLLLAALAALAALATLLLVLRLVTGWVWSGLRHSPRLLRRLGEHSMSRAVWSWLSHRWPRTTGWLAARLETTRFPGLPLTLLILLALYLASLGFGLLDDLAEGDDLIALDRQFNEALGVVRAEPILHVLGWITALGNTETLVAVTLVAIGFLWVHRRSSFIPGLLLSIIGSQLVTWAGKFLINRPRPDFLTFAEASSPSFPSAHATGAMAVYGFIAYALARDLQRANRRFELAFWATVLIGLIAASRLVLSVHYTSDVLAGLLVGGFWLLAGFTLTEWLRHHQGQTLPGQAVSLPNSD</sequence>
<feature type="domain" description="Phosphatidic acid phosphatase type 2/haloperoxidase" evidence="5">
    <location>
        <begin position="167"/>
        <end position="279"/>
    </location>
</feature>
<organism evidence="6 7">
    <name type="scientific">Abyssibacter profundi</name>
    <dbReference type="NCBI Taxonomy" id="2182787"/>
    <lineage>
        <taxon>Bacteria</taxon>
        <taxon>Pseudomonadati</taxon>
        <taxon>Pseudomonadota</taxon>
        <taxon>Gammaproteobacteria</taxon>
        <taxon>Chromatiales</taxon>
        <taxon>Oceanococcaceae</taxon>
        <taxon>Abyssibacter</taxon>
    </lineage>
</organism>
<protein>
    <recommendedName>
        <fullName evidence="1">undecaprenyl-diphosphate phosphatase</fullName>
        <ecNumber evidence="1">3.6.1.27</ecNumber>
    </recommendedName>
    <alternativeName>
        <fullName evidence="2">Undecaprenyl pyrophosphate phosphatase</fullName>
    </alternativeName>
</protein>
<dbReference type="Gene3D" id="1.20.144.10">
    <property type="entry name" value="Phosphatidic acid phosphatase type 2/haloperoxidase"/>
    <property type="match status" value="2"/>
</dbReference>
<dbReference type="PANTHER" id="PTHR14969:SF13">
    <property type="entry name" value="AT30094P"/>
    <property type="match status" value="1"/>
</dbReference>
<dbReference type="PANTHER" id="PTHR14969">
    <property type="entry name" value="SPHINGOSINE-1-PHOSPHATE PHOSPHOHYDROLASE"/>
    <property type="match status" value="1"/>
</dbReference>
<accession>A0A363UMP3</accession>
<dbReference type="EC" id="3.6.1.27" evidence="1"/>
<evidence type="ECO:0000313" key="7">
    <source>
        <dbReference type="Proteomes" id="UP000251800"/>
    </source>
</evidence>
<evidence type="ECO:0000256" key="2">
    <source>
        <dbReference type="ARBA" id="ARBA00032707"/>
    </source>
</evidence>
<evidence type="ECO:0000256" key="3">
    <source>
        <dbReference type="ARBA" id="ARBA00047594"/>
    </source>
</evidence>
<dbReference type="SUPFAM" id="SSF48317">
    <property type="entry name" value="Acid phosphatase/Vanadium-dependent haloperoxidase"/>
    <property type="match status" value="1"/>
</dbReference>